<evidence type="ECO:0000313" key="2">
    <source>
        <dbReference type="Proteomes" id="UP000757435"/>
    </source>
</evidence>
<evidence type="ECO:0000313" key="1">
    <source>
        <dbReference type="EMBL" id="MBW4661504.1"/>
    </source>
</evidence>
<sequence length="219" mass="24534">MDELTGLGESRENRDLKWDADSFSKQDKAALDEKVLTQGLHLQDWVPNFEVKKDFVPVVDASTKQKGAIEKLGLTPHVRFGKKIISKINGQQSIEVLRIANLCQNYSERLRWGWTDTPKPGDRFESSMLQIGGWLVGKAEQPIAMRFLSRQFLIAEIPIQIPRPDVIKAHFYDAKAANCGYQASLNLQDFSGEVEVGLEAVFSDGKTASACVITLYKYG</sequence>
<protein>
    <submittedName>
        <fullName evidence="1">Uncharacterized protein</fullName>
    </submittedName>
</protein>
<dbReference type="AlphaFoldDB" id="A0A951UQ40"/>
<gene>
    <name evidence="1" type="ORF">KME15_22760</name>
</gene>
<reference evidence="1" key="1">
    <citation type="submission" date="2021-05" db="EMBL/GenBank/DDBJ databases">
        <authorList>
            <person name="Pietrasiak N."/>
            <person name="Ward R."/>
            <person name="Stajich J.E."/>
            <person name="Kurbessoian T."/>
        </authorList>
    </citation>
    <scope>NUCLEOTIDE SEQUENCE</scope>
    <source>
        <strain evidence="1">UHER 2000/2452</strain>
    </source>
</reference>
<reference evidence="1" key="2">
    <citation type="journal article" date="2022" name="Microbiol. Resour. Announc.">
        <title>Metagenome Sequencing to Explore Phylogenomics of Terrestrial Cyanobacteria.</title>
        <authorList>
            <person name="Ward R.D."/>
            <person name="Stajich J.E."/>
            <person name="Johansen J.R."/>
            <person name="Huntemann M."/>
            <person name="Clum A."/>
            <person name="Foster B."/>
            <person name="Foster B."/>
            <person name="Roux S."/>
            <person name="Palaniappan K."/>
            <person name="Varghese N."/>
            <person name="Mukherjee S."/>
            <person name="Reddy T.B.K."/>
            <person name="Daum C."/>
            <person name="Copeland A."/>
            <person name="Chen I.A."/>
            <person name="Ivanova N.N."/>
            <person name="Kyrpides N.C."/>
            <person name="Shapiro N."/>
            <person name="Eloe-Fadrosh E.A."/>
            <person name="Pietrasiak N."/>
        </authorList>
    </citation>
    <scope>NUCLEOTIDE SEQUENCE</scope>
    <source>
        <strain evidence="1">UHER 2000/2452</strain>
    </source>
</reference>
<name>A0A951UQ40_9CYAN</name>
<dbReference type="EMBL" id="JAHHHD010000038">
    <property type="protein sequence ID" value="MBW4661504.1"/>
    <property type="molecule type" value="Genomic_DNA"/>
</dbReference>
<proteinExistence type="predicted"/>
<organism evidence="1 2">
    <name type="scientific">Drouetiella hepatica Uher 2000/2452</name>
    <dbReference type="NCBI Taxonomy" id="904376"/>
    <lineage>
        <taxon>Bacteria</taxon>
        <taxon>Bacillati</taxon>
        <taxon>Cyanobacteriota</taxon>
        <taxon>Cyanophyceae</taxon>
        <taxon>Oculatellales</taxon>
        <taxon>Oculatellaceae</taxon>
        <taxon>Drouetiella</taxon>
    </lineage>
</organism>
<accession>A0A951UQ40</accession>
<dbReference type="Proteomes" id="UP000757435">
    <property type="component" value="Unassembled WGS sequence"/>
</dbReference>
<comment type="caution">
    <text evidence="1">The sequence shown here is derived from an EMBL/GenBank/DDBJ whole genome shotgun (WGS) entry which is preliminary data.</text>
</comment>